<reference evidence="2 3" key="1">
    <citation type="journal article" date="2006" name="Science">
        <title>The genome of black cottonwood, Populus trichocarpa (Torr. &amp; Gray).</title>
        <authorList>
            <person name="Tuskan G.A."/>
            <person name="Difazio S."/>
            <person name="Jansson S."/>
            <person name="Bohlmann J."/>
            <person name="Grigoriev I."/>
            <person name="Hellsten U."/>
            <person name="Putnam N."/>
            <person name="Ralph S."/>
            <person name="Rombauts S."/>
            <person name="Salamov A."/>
            <person name="Schein J."/>
            <person name="Sterck L."/>
            <person name="Aerts A."/>
            <person name="Bhalerao R.R."/>
            <person name="Bhalerao R.P."/>
            <person name="Blaudez D."/>
            <person name="Boerjan W."/>
            <person name="Brun A."/>
            <person name="Brunner A."/>
            <person name="Busov V."/>
            <person name="Campbell M."/>
            <person name="Carlson J."/>
            <person name="Chalot M."/>
            <person name="Chapman J."/>
            <person name="Chen G.L."/>
            <person name="Cooper D."/>
            <person name="Coutinho P.M."/>
            <person name="Couturier J."/>
            <person name="Covert S."/>
            <person name="Cronk Q."/>
            <person name="Cunningham R."/>
            <person name="Davis J."/>
            <person name="Degroeve S."/>
            <person name="Dejardin A."/>
            <person name="Depamphilis C."/>
            <person name="Detter J."/>
            <person name="Dirks B."/>
            <person name="Dubchak I."/>
            <person name="Duplessis S."/>
            <person name="Ehlting J."/>
            <person name="Ellis B."/>
            <person name="Gendler K."/>
            <person name="Goodstein D."/>
            <person name="Gribskov M."/>
            <person name="Grimwood J."/>
            <person name="Groover A."/>
            <person name="Gunter L."/>
            <person name="Hamberger B."/>
            <person name="Heinze B."/>
            <person name="Helariutta Y."/>
            <person name="Henrissat B."/>
            <person name="Holligan D."/>
            <person name="Holt R."/>
            <person name="Huang W."/>
            <person name="Islam-Faridi N."/>
            <person name="Jones S."/>
            <person name="Jones-Rhoades M."/>
            <person name="Jorgensen R."/>
            <person name="Joshi C."/>
            <person name="Kangasjarvi J."/>
            <person name="Karlsson J."/>
            <person name="Kelleher C."/>
            <person name="Kirkpatrick R."/>
            <person name="Kirst M."/>
            <person name="Kohler A."/>
            <person name="Kalluri U."/>
            <person name="Larimer F."/>
            <person name="Leebens-Mack J."/>
            <person name="Leple J.C."/>
            <person name="Locascio P."/>
            <person name="Lou Y."/>
            <person name="Lucas S."/>
            <person name="Martin F."/>
            <person name="Montanini B."/>
            <person name="Napoli C."/>
            <person name="Nelson D.R."/>
            <person name="Nelson C."/>
            <person name="Nieminen K."/>
            <person name="Nilsson O."/>
            <person name="Pereda V."/>
            <person name="Peter G."/>
            <person name="Philippe R."/>
            <person name="Pilate G."/>
            <person name="Poliakov A."/>
            <person name="Razumovskaya J."/>
            <person name="Richardson P."/>
            <person name="Rinaldi C."/>
            <person name="Ritland K."/>
            <person name="Rouze P."/>
            <person name="Ryaboy D."/>
            <person name="Schmutz J."/>
            <person name="Schrader J."/>
            <person name="Segerman B."/>
            <person name="Shin H."/>
            <person name="Siddiqui A."/>
            <person name="Sterky F."/>
            <person name="Terry A."/>
            <person name="Tsai C.J."/>
            <person name="Uberbacher E."/>
            <person name="Unneberg P."/>
            <person name="Vahala J."/>
            <person name="Wall K."/>
            <person name="Wessler S."/>
            <person name="Yang G."/>
            <person name="Yin T."/>
            <person name="Douglas C."/>
            <person name="Marra M."/>
            <person name="Sandberg G."/>
            <person name="Van de Peer Y."/>
            <person name="Rokhsar D."/>
        </authorList>
    </citation>
    <scope>NUCLEOTIDE SEQUENCE [LARGE SCALE GENOMIC DNA]</scope>
    <source>
        <strain evidence="3">cv. Nisqually</strain>
    </source>
</reference>
<keyword evidence="3" id="KW-1185">Reference proteome</keyword>
<evidence type="ECO:0000313" key="3">
    <source>
        <dbReference type="Proteomes" id="UP000006729"/>
    </source>
</evidence>
<dbReference type="PANTHER" id="PTHR35474">
    <property type="entry name" value="ATP PHOSPHORIBOSYLTRANSFERASE REGULATORY SUBUNIT"/>
    <property type="match status" value="1"/>
</dbReference>
<dbReference type="GO" id="GO:0009787">
    <property type="term" value="P:regulation of abscisic acid-activated signaling pathway"/>
    <property type="evidence" value="ECO:0007669"/>
    <property type="project" value="InterPro"/>
</dbReference>
<accession>A0A2K1Z4Y5</accession>
<keyword evidence="1" id="KW-0812">Transmembrane</keyword>
<dbReference type="EMBL" id="CM009298">
    <property type="protein sequence ID" value="PNT20343.1"/>
    <property type="molecule type" value="Genomic_DNA"/>
</dbReference>
<dbReference type="Proteomes" id="UP000006729">
    <property type="component" value="Chromosome 9"/>
</dbReference>
<keyword evidence="1" id="KW-0472">Membrane</keyword>
<sequence length="122" mass="13856">MVEESQRRSVNNGKTRGGDRSLDLLLKFVSNVFKKVEFSVNGVLLLAFLWVLKAFLEAILEEGISLTPWHWMWFCTLGSVVLASILLIRGMWSEVISGRMNSMTPVYGLARSLQLDFSFLEL</sequence>
<keyword evidence="1" id="KW-1133">Transmembrane helix</keyword>
<dbReference type="PANTHER" id="PTHR35474:SF1">
    <property type="entry name" value="ATP PHOSPHORIBOSYLTRANSFERASE REGULATORY SUBUNIT"/>
    <property type="match status" value="1"/>
</dbReference>
<dbReference type="InterPro" id="IPR039324">
    <property type="entry name" value="SHW1"/>
</dbReference>
<gene>
    <name evidence="2" type="ORF">POPTR_009G085200</name>
</gene>
<dbReference type="ExpressionAtlas" id="A0A2K1Z4Y5">
    <property type="expression patterns" value="baseline"/>
</dbReference>
<evidence type="ECO:0000313" key="2">
    <source>
        <dbReference type="EMBL" id="PNT20343.1"/>
    </source>
</evidence>
<name>A0A2K1Z4Y5_POPTR</name>
<evidence type="ECO:0000256" key="1">
    <source>
        <dbReference type="SAM" id="Phobius"/>
    </source>
</evidence>
<feature type="transmembrane region" description="Helical" evidence="1">
    <location>
        <begin position="38"/>
        <end position="59"/>
    </location>
</feature>
<organism evidence="2 3">
    <name type="scientific">Populus trichocarpa</name>
    <name type="common">Western balsam poplar</name>
    <name type="synonym">Populus balsamifera subsp. trichocarpa</name>
    <dbReference type="NCBI Taxonomy" id="3694"/>
    <lineage>
        <taxon>Eukaryota</taxon>
        <taxon>Viridiplantae</taxon>
        <taxon>Streptophyta</taxon>
        <taxon>Embryophyta</taxon>
        <taxon>Tracheophyta</taxon>
        <taxon>Spermatophyta</taxon>
        <taxon>Magnoliopsida</taxon>
        <taxon>eudicotyledons</taxon>
        <taxon>Gunneridae</taxon>
        <taxon>Pentapetalae</taxon>
        <taxon>rosids</taxon>
        <taxon>fabids</taxon>
        <taxon>Malpighiales</taxon>
        <taxon>Salicaceae</taxon>
        <taxon>Saliceae</taxon>
        <taxon>Populus</taxon>
    </lineage>
</organism>
<feature type="transmembrane region" description="Helical" evidence="1">
    <location>
        <begin position="71"/>
        <end position="92"/>
    </location>
</feature>
<dbReference type="GO" id="GO:0010100">
    <property type="term" value="P:negative regulation of photomorphogenesis"/>
    <property type="evidence" value="ECO:0007669"/>
    <property type="project" value="InterPro"/>
</dbReference>
<dbReference type="AlphaFoldDB" id="A0A2K1Z4Y5"/>
<proteinExistence type="predicted"/>
<protein>
    <submittedName>
        <fullName evidence="2">Uncharacterized protein</fullName>
    </submittedName>
</protein>